<feature type="region of interest" description="Disordered" evidence="1">
    <location>
        <begin position="63"/>
        <end position="96"/>
    </location>
</feature>
<name>A0A0C9TLT3_PAXIN</name>
<proteinExistence type="predicted"/>
<reference evidence="2 3" key="1">
    <citation type="submission" date="2014-06" db="EMBL/GenBank/DDBJ databases">
        <authorList>
            <consortium name="DOE Joint Genome Institute"/>
            <person name="Kuo A."/>
            <person name="Kohler A."/>
            <person name="Nagy L.G."/>
            <person name="Floudas D."/>
            <person name="Copeland A."/>
            <person name="Barry K.W."/>
            <person name="Cichocki N."/>
            <person name="Veneault-Fourrey C."/>
            <person name="LaButti K."/>
            <person name="Lindquist E.A."/>
            <person name="Lipzen A."/>
            <person name="Lundell T."/>
            <person name="Morin E."/>
            <person name="Murat C."/>
            <person name="Sun H."/>
            <person name="Tunlid A."/>
            <person name="Henrissat B."/>
            <person name="Grigoriev I.V."/>
            <person name="Hibbett D.S."/>
            <person name="Martin F."/>
            <person name="Nordberg H.P."/>
            <person name="Cantor M.N."/>
            <person name="Hua S.X."/>
        </authorList>
    </citation>
    <scope>NUCLEOTIDE SEQUENCE [LARGE SCALE GENOMIC DNA]</scope>
    <source>
        <strain evidence="2 3">ATCC 200175</strain>
    </source>
</reference>
<accession>A0A0C9TLT3</accession>
<feature type="compositionally biased region" description="Basic and acidic residues" evidence="1">
    <location>
        <begin position="67"/>
        <end position="79"/>
    </location>
</feature>
<dbReference type="Proteomes" id="UP000053647">
    <property type="component" value="Unassembled WGS sequence"/>
</dbReference>
<organism evidence="2 3">
    <name type="scientific">Paxillus involutus ATCC 200175</name>
    <dbReference type="NCBI Taxonomy" id="664439"/>
    <lineage>
        <taxon>Eukaryota</taxon>
        <taxon>Fungi</taxon>
        <taxon>Dikarya</taxon>
        <taxon>Basidiomycota</taxon>
        <taxon>Agaricomycotina</taxon>
        <taxon>Agaricomycetes</taxon>
        <taxon>Agaricomycetidae</taxon>
        <taxon>Boletales</taxon>
        <taxon>Paxilineae</taxon>
        <taxon>Paxillaceae</taxon>
        <taxon>Paxillus</taxon>
    </lineage>
</organism>
<evidence type="ECO:0000256" key="1">
    <source>
        <dbReference type="SAM" id="MobiDB-lite"/>
    </source>
</evidence>
<dbReference type="AlphaFoldDB" id="A0A0C9TLT3"/>
<evidence type="ECO:0000313" key="2">
    <source>
        <dbReference type="EMBL" id="KIJ08697.1"/>
    </source>
</evidence>
<reference evidence="3" key="2">
    <citation type="submission" date="2015-01" db="EMBL/GenBank/DDBJ databases">
        <title>Evolutionary Origins and Diversification of the Mycorrhizal Mutualists.</title>
        <authorList>
            <consortium name="DOE Joint Genome Institute"/>
            <consortium name="Mycorrhizal Genomics Consortium"/>
            <person name="Kohler A."/>
            <person name="Kuo A."/>
            <person name="Nagy L.G."/>
            <person name="Floudas D."/>
            <person name="Copeland A."/>
            <person name="Barry K.W."/>
            <person name="Cichocki N."/>
            <person name="Veneault-Fourrey C."/>
            <person name="LaButti K."/>
            <person name="Lindquist E.A."/>
            <person name="Lipzen A."/>
            <person name="Lundell T."/>
            <person name="Morin E."/>
            <person name="Murat C."/>
            <person name="Riley R."/>
            <person name="Ohm R."/>
            <person name="Sun H."/>
            <person name="Tunlid A."/>
            <person name="Henrissat B."/>
            <person name="Grigoriev I.V."/>
            <person name="Hibbett D.S."/>
            <person name="Martin F."/>
        </authorList>
    </citation>
    <scope>NUCLEOTIDE SEQUENCE [LARGE SCALE GENOMIC DNA]</scope>
    <source>
        <strain evidence="3">ATCC 200175</strain>
    </source>
</reference>
<evidence type="ECO:0000313" key="3">
    <source>
        <dbReference type="Proteomes" id="UP000053647"/>
    </source>
</evidence>
<keyword evidence="3" id="KW-1185">Reference proteome</keyword>
<sequence>MGKAAVKCEEVGWPDMCQGVSDRGSTTAGRSRTFWAVECNDAVTGGAGELEVGATRSVSCMAGRTDAVPDRPRRREKSAQQEACTSPELTGGAGVG</sequence>
<dbReference type="HOGENOM" id="CLU_2360324_0_0_1"/>
<dbReference type="OrthoDB" id="10484510at2759"/>
<gene>
    <name evidence="2" type="ORF">PAXINDRAFT_172843</name>
</gene>
<protein>
    <submittedName>
        <fullName evidence="2">Uncharacterized protein</fullName>
    </submittedName>
</protein>
<dbReference type="EMBL" id="KN819573">
    <property type="protein sequence ID" value="KIJ08697.1"/>
    <property type="molecule type" value="Genomic_DNA"/>
</dbReference>